<proteinExistence type="predicted"/>
<keyword evidence="3" id="KW-1185">Reference proteome</keyword>
<dbReference type="InterPro" id="IPR011333">
    <property type="entry name" value="SKP1/BTB/POZ_sf"/>
</dbReference>
<feature type="domain" description="BTB" evidence="1">
    <location>
        <begin position="70"/>
        <end position="144"/>
    </location>
</feature>
<dbReference type="InterPro" id="IPR000210">
    <property type="entry name" value="BTB/POZ_dom"/>
</dbReference>
<accession>A0ABD2L3M8</accession>
<dbReference type="PANTHER" id="PTHR22744">
    <property type="entry name" value="HELIX LOOP HELIX PROTEIN 21-RELATED"/>
    <property type="match status" value="1"/>
</dbReference>
<evidence type="ECO:0000259" key="1">
    <source>
        <dbReference type="PROSITE" id="PS50097"/>
    </source>
</evidence>
<dbReference type="Gene3D" id="3.30.710.10">
    <property type="entry name" value="Potassium Channel Kv1.1, Chain A"/>
    <property type="match status" value="1"/>
</dbReference>
<protein>
    <recommendedName>
        <fullName evidence="1">BTB domain-containing protein</fullName>
    </recommendedName>
</protein>
<evidence type="ECO:0000313" key="2">
    <source>
        <dbReference type="EMBL" id="KAL3109791.1"/>
    </source>
</evidence>
<organism evidence="2 3">
    <name type="scientific">Heterodera trifolii</name>
    <dbReference type="NCBI Taxonomy" id="157864"/>
    <lineage>
        <taxon>Eukaryota</taxon>
        <taxon>Metazoa</taxon>
        <taxon>Ecdysozoa</taxon>
        <taxon>Nematoda</taxon>
        <taxon>Chromadorea</taxon>
        <taxon>Rhabditida</taxon>
        <taxon>Tylenchina</taxon>
        <taxon>Tylenchomorpha</taxon>
        <taxon>Tylenchoidea</taxon>
        <taxon>Heteroderidae</taxon>
        <taxon>Heteroderinae</taxon>
        <taxon>Heterodera</taxon>
    </lineage>
</organism>
<dbReference type="Pfam" id="PF00651">
    <property type="entry name" value="BTB"/>
    <property type="match status" value="1"/>
</dbReference>
<dbReference type="AlphaFoldDB" id="A0ABD2L3M8"/>
<dbReference type="PROSITE" id="PS50097">
    <property type="entry name" value="BTB"/>
    <property type="match status" value="1"/>
</dbReference>
<dbReference type="SUPFAM" id="SSF54695">
    <property type="entry name" value="POZ domain"/>
    <property type="match status" value="1"/>
</dbReference>
<name>A0ABD2L3M8_9BILA</name>
<reference evidence="2 3" key="1">
    <citation type="submission" date="2024-10" db="EMBL/GenBank/DDBJ databases">
        <authorList>
            <person name="Kim D."/>
        </authorList>
    </citation>
    <scope>NUCLEOTIDE SEQUENCE [LARGE SCALE GENOMIC DNA]</scope>
    <source>
        <strain evidence="2">BH-2024</strain>
    </source>
</reference>
<dbReference type="SMART" id="SM00225">
    <property type="entry name" value="BTB"/>
    <property type="match status" value="1"/>
</dbReference>
<sequence>MGVQRKSARIDGIHWNGTLDISESAEQKKVLSCLITATSSERRNRGTGRAGMTKAGMDLWKRFSLPPPLFGVLFVKENKTRSPKQINVDKNLLAHHSPFFRTLFFSESELNKISAVDHQHEISIEAPVTFEHLKLLIDLLHDKKGEQSLNDSNVEGILHLAHQFMIEHVLGMCAKFLISKNSKMIKLQKYRIADKYSLLALRVTRE</sequence>
<evidence type="ECO:0000313" key="3">
    <source>
        <dbReference type="Proteomes" id="UP001620626"/>
    </source>
</evidence>
<dbReference type="PANTHER" id="PTHR22744:SF12">
    <property type="entry name" value="BTB DOMAIN-CONTAINING PROTEIN"/>
    <property type="match status" value="1"/>
</dbReference>
<dbReference type="Proteomes" id="UP001620626">
    <property type="component" value="Unassembled WGS sequence"/>
</dbReference>
<comment type="caution">
    <text evidence="2">The sequence shown here is derived from an EMBL/GenBank/DDBJ whole genome shotgun (WGS) entry which is preliminary data.</text>
</comment>
<gene>
    <name evidence="2" type="ORF">niasHT_013008</name>
</gene>
<dbReference type="EMBL" id="JBICBT010000556">
    <property type="protein sequence ID" value="KAL3109791.1"/>
    <property type="molecule type" value="Genomic_DNA"/>
</dbReference>